<comment type="caution">
    <text evidence="4">The sequence shown here is derived from an EMBL/GenBank/DDBJ whole genome shotgun (WGS) entry which is preliminary data.</text>
</comment>
<dbReference type="InterPro" id="IPR012373">
    <property type="entry name" value="Ferrdict_sens_TM"/>
</dbReference>
<dbReference type="Proteomes" id="UP000468388">
    <property type="component" value="Unassembled WGS sequence"/>
</dbReference>
<dbReference type="Pfam" id="PF16344">
    <property type="entry name" value="FecR_C"/>
    <property type="match status" value="1"/>
</dbReference>
<dbReference type="InterPro" id="IPR006860">
    <property type="entry name" value="FecR"/>
</dbReference>
<dbReference type="EMBL" id="WRXO01000006">
    <property type="protein sequence ID" value="MVT42998.1"/>
    <property type="molecule type" value="Genomic_DNA"/>
</dbReference>
<keyword evidence="5" id="KW-1185">Reference proteome</keyword>
<proteinExistence type="predicted"/>
<feature type="domain" description="Protein FecR C-terminal" evidence="3">
    <location>
        <begin position="239"/>
        <end position="307"/>
    </location>
</feature>
<evidence type="ECO:0000313" key="5">
    <source>
        <dbReference type="Proteomes" id="UP000468388"/>
    </source>
</evidence>
<dbReference type="RefSeq" id="WP_157301608.1">
    <property type="nucleotide sequence ID" value="NZ_BAAAZB010000004.1"/>
</dbReference>
<evidence type="ECO:0000313" key="4">
    <source>
        <dbReference type="EMBL" id="MVT42998.1"/>
    </source>
</evidence>
<evidence type="ECO:0000259" key="2">
    <source>
        <dbReference type="Pfam" id="PF04773"/>
    </source>
</evidence>
<sequence length="308" mass="34738">MKPDDVLIDKFYSGTCTPEEAKLVMDWFMENEQEEDWEDAPENEYSAEMLSVVRANTFGTKVIRLWPKIAVAASILLIGCLFFMKKEQPVKHVVAIATKAVSNWTSITAANKMNIRLKDGSAIVLERGATMRYDSIACRTIYLEGKALFTVAANEQKPFTVKTKGYSTIALGTSFMVSAVKGFHVKLFSGKVLIRTNSRKDIYLQPGEELVCNKIIRVSHKPEIIPVKHKSISIENNNMVFDNAPLKDVLELFKEKYHISIQYDEQNLSGVYFTGQVLPTDKIELILKTIARINNLTLTSKDGTYIIL</sequence>
<evidence type="ECO:0000256" key="1">
    <source>
        <dbReference type="SAM" id="Phobius"/>
    </source>
</evidence>
<feature type="domain" description="FecR protein" evidence="2">
    <location>
        <begin position="109"/>
        <end position="192"/>
    </location>
</feature>
<dbReference type="OrthoDB" id="934696at2"/>
<reference evidence="4 5" key="1">
    <citation type="submission" date="2019-12" db="EMBL/GenBank/DDBJ databases">
        <title>The draft genomic sequence of strain Chitinophaga oryziterrae JCM 16595.</title>
        <authorList>
            <person name="Zhang X."/>
        </authorList>
    </citation>
    <scope>NUCLEOTIDE SEQUENCE [LARGE SCALE GENOMIC DNA]</scope>
    <source>
        <strain evidence="4 5">JCM 16595</strain>
    </source>
</reference>
<dbReference type="PANTHER" id="PTHR30273:SF2">
    <property type="entry name" value="PROTEIN FECR"/>
    <property type="match status" value="1"/>
</dbReference>
<dbReference type="AlphaFoldDB" id="A0A6N8JF96"/>
<dbReference type="Gene3D" id="2.60.120.1440">
    <property type="match status" value="1"/>
</dbReference>
<dbReference type="Gene3D" id="3.55.50.30">
    <property type="match status" value="1"/>
</dbReference>
<protein>
    <submittedName>
        <fullName evidence="4">DUF4974 domain-containing protein</fullName>
    </submittedName>
</protein>
<feature type="transmembrane region" description="Helical" evidence="1">
    <location>
        <begin position="65"/>
        <end position="84"/>
    </location>
</feature>
<keyword evidence="1" id="KW-1133">Transmembrane helix</keyword>
<accession>A0A6N8JF96</accession>
<evidence type="ECO:0000259" key="3">
    <source>
        <dbReference type="Pfam" id="PF16344"/>
    </source>
</evidence>
<keyword evidence="1" id="KW-0812">Transmembrane</keyword>
<organism evidence="4 5">
    <name type="scientific">Chitinophaga oryziterrae</name>
    <dbReference type="NCBI Taxonomy" id="1031224"/>
    <lineage>
        <taxon>Bacteria</taxon>
        <taxon>Pseudomonadati</taxon>
        <taxon>Bacteroidota</taxon>
        <taxon>Chitinophagia</taxon>
        <taxon>Chitinophagales</taxon>
        <taxon>Chitinophagaceae</taxon>
        <taxon>Chitinophaga</taxon>
    </lineage>
</organism>
<name>A0A6N8JF96_9BACT</name>
<dbReference type="PIRSF" id="PIRSF018266">
    <property type="entry name" value="FecR"/>
    <property type="match status" value="1"/>
</dbReference>
<dbReference type="PANTHER" id="PTHR30273">
    <property type="entry name" value="PERIPLASMIC SIGNAL SENSOR AND SIGMA FACTOR ACTIVATOR FECR-RELATED"/>
    <property type="match status" value="1"/>
</dbReference>
<keyword evidence="1" id="KW-0472">Membrane</keyword>
<dbReference type="InterPro" id="IPR032508">
    <property type="entry name" value="FecR_C"/>
</dbReference>
<gene>
    <name evidence="4" type="ORF">GO495_20545</name>
</gene>
<dbReference type="Pfam" id="PF04773">
    <property type="entry name" value="FecR"/>
    <property type="match status" value="1"/>
</dbReference>
<dbReference type="GO" id="GO:0016989">
    <property type="term" value="F:sigma factor antagonist activity"/>
    <property type="evidence" value="ECO:0007669"/>
    <property type="project" value="TreeGrafter"/>
</dbReference>